<accession>A0ACC0BEE7</accession>
<organism evidence="1 2">
    <name type="scientific">Catharanthus roseus</name>
    <name type="common">Madagascar periwinkle</name>
    <name type="synonym">Vinca rosea</name>
    <dbReference type="NCBI Taxonomy" id="4058"/>
    <lineage>
        <taxon>Eukaryota</taxon>
        <taxon>Viridiplantae</taxon>
        <taxon>Streptophyta</taxon>
        <taxon>Embryophyta</taxon>
        <taxon>Tracheophyta</taxon>
        <taxon>Spermatophyta</taxon>
        <taxon>Magnoliopsida</taxon>
        <taxon>eudicotyledons</taxon>
        <taxon>Gunneridae</taxon>
        <taxon>Pentapetalae</taxon>
        <taxon>asterids</taxon>
        <taxon>lamiids</taxon>
        <taxon>Gentianales</taxon>
        <taxon>Apocynaceae</taxon>
        <taxon>Rauvolfioideae</taxon>
        <taxon>Vinceae</taxon>
        <taxon>Catharanthinae</taxon>
        <taxon>Catharanthus</taxon>
    </lineage>
</organism>
<evidence type="ECO:0000313" key="1">
    <source>
        <dbReference type="EMBL" id="KAI5671024.1"/>
    </source>
</evidence>
<dbReference type="Proteomes" id="UP001060085">
    <property type="component" value="Linkage Group LG03"/>
</dbReference>
<protein>
    <submittedName>
        <fullName evidence="1">Uncharacterized protein</fullName>
    </submittedName>
</protein>
<keyword evidence="2" id="KW-1185">Reference proteome</keyword>
<evidence type="ECO:0000313" key="2">
    <source>
        <dbReference type="Proteomes" id="UP001060085"/>
    </source>
</evidence>
<proteinExistence type="predicted"/>
<comment type="caution">
    <text evidence="1">The sequence shown here is derived from an EMBL/GenBank/DDBJ whole genome shotgun (WGS) entry which is preliminary data.</text>
</comment>
<reference evidence="2" key="1">
    <citation type="journal article" date="2023" name="Nat. Plants">
        <title>Single-cell RNA sequencing provides a high-resolution roadmap for understanding the multicellular compartmentation of specialized metabolism.</title>
        <authorList>
            <person name="Sun S."/>
            <person name="Shen X."/>
            <person name="Li Y."/>
            <person name="Li Y."/>
            <person name="Wang S."/>
            <person name="Li R."/>
            <person name="Zhang H."/>
            <person name="Shen G."/>
            <person name="Guo B."/>
            <person name="Wei J."/>
            <person name="Xu J."/>
            <person name="St-Pierre B."/>
            <person name="Chen S."/>
            <person name="Sun C."/>
        </authorList>
    </citation>
    <scope>NUCLEOTIDE SEQUENCE [LARGE SCALE GENOMIC DNA]</scope>
</reference>
<dbReference type="EMBL" id="CM044703">
    <property type="protein sequence ID" value="KAI5671024.1"/>
    <property type="molecule type" value="Genomic_DNA"/>
</dbReference>
<name>A0ACC0BEE7_CATRO</name>
<sequence>MQQVKGKGFLLPCIAWTGPSHNPIYNNFFKSLKSIYTYKILVITMMMNKLKLRQLRRGGGPAAEATTLSRVAEEEEVEWEMRPGGMLVQKRSDDQKMNSDVVRRRPVVPNLRIRVAYGAFRYQIFVSSQATFGELKKTLTAESGLQPGEQRLIFRGKERENTEYLDICGVKDRSKVILVQDPESIERRFIAMRRNAKIQTAHRFIDDVVVEIDKLAEQVCSLENAIANGYKVAEIQITTLIEMLMRQAVKLDSISAEGDACEKKILQGKRVQKCVETLDVLKVSNTKIKPVIVTTNWEIFEPPSSTTNWEFFD</sequence>
<gene>
    <name evidence="1" type="ORF">M9H77_11388</name>
</gene>